<proteinExistence type="predicted"/>
<comment type="caution">
    <text evidence="1">The sequence shown here is derived from an EMBL/GenBank/DDBJ whole genome shotgun (WGS) entry which is preliminary data.</text>
</comment>
<sequence length="63" mass="7054">MSDMYLISMLAGDGMNFVFHIERHLVEVYPATTAPVKAIDHVKKSDYAILSYVSRESFSGRSA</sequence>
<evidence type="ECO:0000313" key="1">
    <source>
        <dbReference type="EMBL" id="PSL35770.1"/>
    </source>
</evidence>
<name>A0A2P8GP71_9BACT</name>
<gene>
    <name evidence="1" type="ORF">CLV42_101532</name>
</gene>
<protein>
    <submittedName>
        <fullName evidence="1">Uncharacterized protein</fullName>
    </submittedName>
</protein>
<evidence type="ECO:0000313" key="2">
    <source>
        <dbReference type="Proteomes" id="UP000240978"/>
    </source>
</evidence>
<keyword evidence="2" id="KW-1185">Reference proteome</keyword>
<reference evidence="1 2" key="1">
    <citation type="submission" date="2018-03" db="EMBL/GenBank/DDBJ databases">
        <title>Genomic Encyclopedia of Archaeal and Bacterial Type Strains, Phase II (KMG-II): from individual species to whole genera.</title>
        <authorList>
            <person name="Goeker M."/>
        </authorList>
    </citation>
    <scope>NUCLEOTIDE SEQUENCE [LARGE SCALE GENOMIC DNA]</scope>
    <source>
        <strain evidence="1 2">DSM 18107</strain>
    </source>
</reference>
<dbReference type="Proteomes" id="UP000240978">
    <property type="component" value="Unassembled WGS sequence"/>
</dbReference>
<organism evidence="1 2">
    <name type="scientific">Chitinophaga ginsengisoli</name>
    <dbReference type="NCBI Taxonomy" id="363837"/>
    <lineage>
        <taxon>Bacteria</taxon>
        <taxon>Pseudomonadati</taxon>
        <taxon>Bacteroidota</taxon>
        <taxon>Chitinophagia</taxon>
        <taxon>Chitinophagales</taxon>
        <taxon>Chitinophagaceae</taxon>
        <taxon>Chitinophaga</taxon>
    </lineage>
</organism>
<accession>A0A2P8GP71</accession>
<dbReference type="AlphaFoldDB" id="A0A2P8GP71"/>
<dbReference type="EMBL" id="PYGK01000001">
    <property type="protein sequence ID" value="PSL35770.1"/>
    <property type="molecule type" value="Genomic_DNA"/>
</dbReference>